<feature type="compositionally biased region" description="Acidic residues" evidence="2">
    <location>
        <begin position="358"/>
        <end position="370"/>
    </location>
</feature>
<feature type="compositionally biased region" description="Basic and acidic residues" evidence="2">
    <location>
        <begin position="338"/>
        <end position="348"/>
    </location>
</feature>
<accession>A0A1D2N9X0</accession>
<evidence type="ECO:0000313" key="5">
    <source>
        <dbReference type="Proteomes" id="UP000094527"/>
    </source>
</evidence>
<dbReference type="AlphaFoldDB" id="A0A1D2N9X0"/>
<dbReference type="InterPro" id="IPR004114">
    <property type="entry name" value="THUMP_dom"/>
</dbReference>
<dbReference type="STRING" id="48709.A0A1D2N9X0"/>
<evidence type="ECO:0000259" key="3">
    <source>
        <dbReference type="PROSITE" id="PS51165"/>
    </source>
</evidence>
<dbReference type="PROSITE" id="PS51165">
    <property type="entry name" value="THUMP"/>
    <property type="match status" value="1"/>
</dbReference>
<keyword evidence="1" id="KW-0694">RNA-binding</keyword>
<dbReference type="Gene3D" id="3.30.2300.10">
    <property type="entry name" value="THUMP superfamily"/>
    <property type="match status" value="1"/>
</dbReference>
<dbReference type="OMA" id="DHQKKDD"/>
<feature type="compositionally biased region" description="Low complexity" evidence="2">
    <location>
        <begin position="35"/>
        <end position="45"/>
    </location>
</feature>
<dbReference type="SUPFAM" id="SSF143437">
    <property type="entry name" value="THUMP domain-like"/>
    <property type="match status" value="1"/>
</dbReference>
<evidence type="ECO:0000313" key="4">
    <source>
        <dbReference type="EMBL" id="ODN02048.1"/>
    </source>
</evidence>
<dbReference type="Proteomes" id="UP000094527">
    <property type="component" value="Unassembled WGS sequence"/>
</dbReference>
<dbReference type="GO" id="GO:0006400">
    <property type="term" value="P:tRNA modification"/>
    <property type="evidence" value="ECO:0007669"/>
    <property type="project" value="InterPro"/>
</dbReference>
<gene>
    <name evidence="4" type="ORF">Ocin01_04627</name>
</gene>
<dbReference type="OrthoDB" id="367221at2759"/>
<dbReference type="EMBL" id="LJIJ01000126">
    <property type="protein sequence ID" value="ODN02048.1"/>
    <property type="molecule type" value="Genomic_DNA"/>
</dbReference>
<feature type="domain" description="THUMP" evidence="3">
    <location>
        <begin position="207"/>
        <end position="314"/>
    </location>
</feature>
<feature type="region of interest" description="Disordered" evidence="2">
    <location>
        <begin position="327"/>
        <end position="377"/>
    </location>
</feature>
<dbReference type="SMART" id="SM00981">
    <property type="entry name" value="THUMP"/>
    <property type="match status" value="1"/>
</dbReference>
<keyword evidence="5" id="KW-1185">Reference proteome</keyword>
<proteinExistence type="predicted"/>
<dbReference type="InterPro" id="IPR040183">
    <property type="entry name" value="THUMPD1-like"/>
</dbReference>
<dbReference type="GO" id="GO:0003723">
    <property type="term" value="F:RNA binding"/>
    <property type="evidence" value="ECO:0007669"/>
    <property type="project" value="UniProtKB-UniRule"/>
</dbReference>
<reference evidence="4 5" key="1">
    <citation type="journal article" date="2016" name="Genome Biol. Evol.">
        <title>Gene Family Evolution Reflects Adaptation to Soil Environmental Stressors in the Genome of the Collembolan Orchesella cincta.</title>
        <authorList>
            <person name="Faddeeva-Vakhrusheva A."/>
            <person name="Derks M.F."/>
            <person name="Anvar S.Y."/>
            <person name="Agamennone V."/>
            <person name="Suring W."/>
            <person name="Smit S."/>
            <person name="van Straalen N.M."/>
            <person name="Roelofs D."/>
        </authorList>
    </citation>
    <scope>NUCLEOTIDE SEQUENCE [LARGE SCALE GENOMIC DNA]</scope>
    <source>
        <tissue evidence="4">Mixed pool</tissue>
    </source>
</reference>
<name>A0A1D2N9X0_ORCCI</name>
<feature type="region of interest" description="Disordered" evidence="2">
    <location>
        <begin position="1"/>
        <end position="58"/>
    </location>
</feature>
<evidence type="ECO:0000256" key="1">
    <source>
        <dbReference type="PROSITE-ProRule" id="PRU00529"/>
    </source>
</evidence>
<dbReference type="Pfam" id="PF02926">
    <property type="entry name" value="THUMP"/>
    <property type="match status" value="1"/>
</dbReference>
<dbReference type="CDD" id="cd11717">
    <property type="entry name" value="THUMP_THUMPD1_like"/>
    <property type="match status" value="1"/>
</dbReference>
<dbReference type="PANTHER" id="PTHR13452">
    <property type="entry name" value="THUMP DOMAIN CONTAINING PROTEIN 1-RELATED"/>
    <property type="match status" value="1"/>
</dbReference>
<feature type="compositionally biased region" description="Basic and acidic residues" evidence="2">
    <location>
        <begin position="123"/>
        <end position="133"/>
    </location>
</feature>
<sequence>MSYLKRHRDGQESSNARVKEDEHGLRYGGYEPAYSSKPKSSSWRSYGGGGGRRPRECLNSGMKGFLCTTNMREKECVREAYNILNEFAGDDDDVNKSGSQKMETECDAGAEMEQKDSTLACESEEKSDSKEQELESGTVEETESTSKREDDDEDLDIDAELANELKELKSEKTVRKFQTVDTGVNNVIFIRTTVPDPTELAYRIFDDVTTKKETKSRFLMRLLPIEMTCYANNMDEIRARSKEVLEKYMKTGYNSFRVVVNVRYNGKFGKDQLIKTMAELVSEVNPLNVVDLKNAQYTIAVEVLKSTLCLGVVKDFMKFRKYNLLEAGTPTPPPASEETSKEKNDEQKQPVPQIEVTAEVDMEQQIEEEATAPTNDA</sequence>
<feature type="region of interest" description="Disordered" evidence="2">
    <location>
        <begin position="88"/>
        <end position="156"/>
    </location>
</feature>
<comment type="caution">
    <text evidence="4">The sequence shown here is derived from an EMBL/GenBank/DDBJ whole genome shotgun (WGS) entry which is preliminary data.</text>
</comment>
<dbReference type="PANTHER" id="PTHR13452:SF10">
    <property type="entry name" value="THUMP DOMAIN-CONTAINING PROTEIN 1"/>
    <property type="match status" value="1"/>
</dbReference>
<organism evidence="4 5">
    <name type="scientific">Orchesella cincta</name>
    <name type="common">Springtail</name>
    <name type="synonym">Podura cincta</name>
    <dbReference type="NCBI Taxonomy" id="48709"/>
    <lineage>
        <taxon>Eukaryota</taxon>
        <taxon>Metazoa</taxon>
        <taxon>Ecdysozoa</taxon>
        <taxon>Arthropoda</taxon>
        <taxon>Hexapoda</taxon>
        <taxon>Collembola</taxon>
        <taxon>Entomobryomorpha</taxon>
        <taxon>Entomobryoidea</taxon>
        <taxon>Orchesellidae</taxon>
        <taxon>Orchesellinae</taxon>
        <taxon>Orchesella</taxon>
    </lineage>
</organism>
<evidence type="ECO:0000256" key="2">
    <source>
        <dbReference type="SAM" id="MobiDB-lite"/>
    </source>
</evidence>
<protein>
    <submittedName>
        <fullName evidence="4">THUMP domain-containing protein 1</fullName>
    </submittedName>
</protein>